<evidence type="ECO:0000313" key="1">
    <source>
        <dbReference type="EMBL" id="ABB22253.1"/>
    </source>
</evidence>
<dbReference type="InterPro" id="IPR011009">
    <property type="entry name" value="Kinase-like_dom_sf"/>
</dbReference>
<proteinExistence type="predicted"/>
<name>A1BM24_9GAMA</name>
<reference evidence="1 2" key="1">
    <citation type="journal article" date="2007" name="J. Gen. Virol.">
        <title>Comparison of ovine herpesvirus 2 genomes isolated from domestic sheep (Ovis aries) and a clinically affected cow (Bos bovis).</title>
        <authorList>
            <person name="Taus N.S."/>
            <person name="Herndon D.R."/>
            <person name="Traul D.L."/>
            <person name="Stewart J.P."/>
            <person name="Ackermann M."/>
            <person name="Li H."/>
            <person name="Knowles D.P."/>
            <person name="Lewis G.S."/>
            <person name="Brayton K.A."/>
        </authorList>
    </citation>
    <scope>NUCLEOTIDE SEQUENCE [LARGE SCALE GENOMIC DNA]</scope>
</reference>
<dbReference type="SUPFAM" id="SSF56112">
    <property type="entry name" value="Protein kinase-like (PK-like)"/>
    <property type="match status" value="1"/>
</dbReference>
<evidence type="ECO:0000313" key="2">
    <source>
        <dbReference type="Proteomes" id="UP000152762"/>
    </source>
</evidence>
<dbReference type="Gene3D" id="1.10.510.10">
    <property type="entry name" value="Transferase(Phosphotransferase) domain 1"/>
    <property type="match status" value="1"/>
</dbReference>
<accession>A1BM24</accession>
<dbReference type="EMBL" id="DQ198083">
    <property type="protein sequence ID" value="ABB22253.1"/>
    <property type="molecule type" value="Genomic_DNA"/>
</dbReference>
<protein>
    <submittedName>
        <fullName evidence="1">Tyrosine kinase-like protein</fullName>
    </submittedName>
</protein>
<dbReference type="InterPro" id="IPR008266">
    <property type="entry name" value="Tyr_kinase_AS"/>
</dbReference>
<gene>
    <name evidence="1" type="ORF">OvHV-2gp33</name>
</gene>
<dbReference type="GO" id="GO:0004672">
    <property type="term" value="F:protein kinase activity"/>
    <property type="evidence" value="ECO:0007669"/>
    <property type="project" value="InterPro"/>
</dbReference>
<dbReference type="PROSITE" id="PS00109">
    <property type="entry name" value="PROTEIN_KINASE_TYR"/>
    <property type="match status" value="1"/>
</dbReference>
<sequence>MSNTQPSLTPSPGEAESLKTLFCSGDSSELRPVASKSAIDTLATSLSHLQVLKVRPHTGHVTVCLPFSMYQCTHPPVAEETLLAKGAFGKVYSSYSGMCAKVFASRNAFFHETVMMDLVALARESSRSDLQSLCLQFYLGACAPCKTIWYPRYSGSLKSVKNLSVAHAEDLAREFQGLIDAVFFLNKKCGLFHGDICPANVLVEASATDKARIRSLILTDLGTAVVHAGNKFTDIDLKVPASGEDVYKVRVSLNPFHVCKDYVKPFCVLHRCYLLRHHSQRVDVDALYAATIGQQMALTIDCSALLQALLIVLSRILESSNDRTCESWLREVDDDSAATYFLVLLAPKLVLLNLLNQLWQLNLEVGVDIDGVLTQGQLPQEHSDLLSDTCRLFTEVYRPLVKESALAQLRQSALRATVTKLVEFDYFSLQGREPHHGLSA</sequence>
<organism evidence="1 2">
    <name type="scientific">Ovine gammaherpesvirus 2</name>
    <dbReference type="NCBI Taxonomy" id="10398"/>
    <lineage>
        <taxon>Viruses</taxon>
        <taxon>Duplodnaviria</taxon>
        <taxon>Heunggongvirae</taxon>
        <taxon>Peploviricota</taxon>
        <taxon>Herviviricetes</taxon>
        <taxon>Herpesvirales</taxon>
        <taxon>Orthoherpesviridae</taxon>
        <taxon>Gammaherpesvirinae</taxon>
        <taxon>Macavirus</taxon>
        <taxon>Macavirus ovinegamma2</taxon>
    </lineage>
</organism>
<keyword evidence="1" id="KW-0418">Kinase</keyword>
<keyword evidence="1" id="KW-0808">Transferase</keyword>
<dbReference type="Proteomes" id="UP000152762">
    <property type="component" value="Segment"/>
</dbReference>